<accession>Q1JXA7</accession>
<dbReference type="RefSeq" id="WP_006001981.1">
    <property type="nucleotide sequence ID" value="NZ_AAEW02000016.1"/>
</dbReference>
<organism evidence="2 3">
    <name type="scientific">Desulfuromonas acetoxidans (strain DSM 684 / 11070)</name>
    <dbReference type="NCBI Taxonomy" id="281689"/>
    <lineage>
        <taxon>Bacteria</taxon>
        <taxon>Pseudomonadati</taxon>
        <taxon>Thermodesulfobacteriota</taxon>
        <taxon>Desulfuromonadia</taxon>
        <taxon>Desulfuromonadales</taxon>
        <taxon>Desulfuromonadaceae</taxon>
        <taxon>Desulfuromonas</taxon>
    </lineage>
</organism>
<keyword evidence="1" id="KW-0472">Membrane</keyword>
<feature type="transmembrane region" description="Helical" evidence="1">
    <location>
        <begin position="20"/>
        <end position="38"/>
    </location>
</feature>
<name>Q1JXA7_DESA6</name>
<comment type="caution">
    <text evidence="2">The sequence shown here is derived from an EMBL/GenBank/DDBJ whole genome shotgun (WGS) entry which is preliminary data.</text>
</comment>
<proteinExistence type="predicted"/>
<evidence type="ECO:0000313" key="2">
    <source>
        <dbReference type="EMBL" id="EAT14885.1"/>
    </source>
</evidence>
<dbReference type="Proteomes" id="UP000005695">
    <property type="component" value="Unassembled WGS sequence"/>
</dbReference>
<dbReference type="AlphaFoldDB" id="Q1JXA7"/>
<keyword evidence="1" id="KW-0812">Transmembrane</keyword>
<protein>
    <recommendedName>
        <fullName evidence="4">Cell division protein FtsL</fullName>
    </recommendedName>
</protein>
<evidence type="ECO:0000256" key="1">
    <source>
        <dbReference type="SAM" id="Phobius"/>
    </source>
</evidence>
<keyword evidence="1" id="KW-1133">Transmembrane helix</keyword>
<dbReference type="EMBL" id="AAEW02000016">
    <property type="protein sequence ID" value="EAT14885.1"/>
    <property type="molecule type" value="Genomic_DNA"/>
</dbReference>
<evidence type="ECO:0008006" key="4">
    <source>
        <dbReference type="Google" id="ProtNLM"/>
    </source>
</evidence>
<keyword evidence="3" id="KW-1185">Reference proteome</keyword>
<sequence>MIDIAWPRSGVSFTRPRVSTILAAIAILMVVGVFHVWLRMEVTRCEYEVSTLEKNIRAEEYEFKTLEVALGKLTNPRQLQRVATSRLGLHEPQANQVVTVK</sequence>
<gene>
    <name evidence="2" type="ORF">Dace_0894</name>
</gene>
<reference evidence="2" key="2">
    <citation type="submission" date="2006-05" db="EMBL/GenBank/DDBJ databases">
        <title>Sequencing of the draft genome and assembly of Desulfuromonas acetoxidans DSM 684.</title>
        <authorList>
            <consortium name="US DOE Joint Genome Institute (JGI-PGF)"/>
            <person name="Copeland A."/>
            <person name="Lucas S."/>
            <person name="Lapidus A."/>
            <person name="Barry K."/>
            <person name="Detter J.C."/>
            <person name="Glavina del Rio T."/>
            <person name="Hammon N."/>
            <person name="Israni S."/>
            <person name="Dalin E."/>
            <person name="Tice H."/>
            <person name="Bruce D."/>
            <person name="Pitluck S."/>
            <person name="Richardson P."/>
        </authorList>
    </citation>
    <scope>NUCLEOTIDE SEQUENCE [LARGE SCALE GENOMIC DNA]</scope>
    <source>
        <strain evidence="2">DSM 684</strain>
    </source>
</reference>
<reference evidence="2" key="1">
    <citation type="submission" date="2006-05" db="EMBL/GenBank/DDBJ databases">
        <title>Annotation of the draft genome assembly of Desulfuromonas acetoxidans DSM 684.</title>
        <authorList>
            <consortium name="US DOE Joint Genome Institute (JGI-ORNL)"/>
            <person name="Larimer F."/>
            <person name="Land M."/>
            <person name="Hauser L."/>
        </authorList>
    </citation>
    <scope>NUCLEOTIDE SEQUENCE [LARGE SCALE GENOMIC DNA]</scope>
    <source>
        <strain evidence="2">DSM 684</strain>
    </source>
</reference>
<evidence type="ECO:0000313" key="3">
    <source>
        <dbReference type="Proteomes" id="UP000005695"/>
    </source>
</evidence>